<accession>A0A2T9ZL25</accession>
<evidence type="ECO:0000313" key="2">
    <source>
        <dbReference type="Proteomes" id="UP000245609"/>
    </source>
</evidence>
<dbReference type="EMBL" id="MBFS01000016">
    <property type="protein sequence ID" value="PVV05316.1"/>
    <property type="molecule type" value="Genomic_DNA"/>
</dbReference>
<dbReference type="Proteomes" id="UP000245609">
    <property type="component" value="Unassembled WGS sequence"/>
</dbReference>
<organism evidence="1 2">
    <name type="scientific">Smittium megazygosporum</name>
    <dbReference type="NCBI Taxonomy" id="133381"/>
    <lineage>
        <taxon>Eukaryota</taxon>
        <taxon>Fungi</taxon>
        <taxon>Fungi incertae sedis</taxon>
        <taxon>Zoopagomycota</taxon>
        <taxon>Kickxellomycotina</taxon>
        <taxon>Harpellomycetes</taxon>
        <taxon>Harpellales</taxon>
        <taxon>Legeriomycetaceae</taxon>
        <taxon>Smittium</taxon>
    </lineage>
</organism>
<evidence type="ECO:0000313" key="1">
    <source>
        <dbReference type="EMBL" id="PVV05316.1"/>
    </source>
</evidence>
<feature type="non-terminal residue" evidence="1">
    <location>
        <position position="1"/>
    </location>
</feature>
<name>A0A2T9ZL25_9FUNG</name>
<gene>
    <name evidence="1" type="ORF">BB560_000163</name>
</gene>
<protein>
    <submittedName>
        <fullName evidence="1">Uncharacterized protein</fullName>
    </submittedName>
</protein>
<proteinExistence type="predicted"/>
<reference evidence="1 2" key="1">
    <citation type="journal article" date="2018" name="MBio">
        <title>Comparative Genomics Reveals the Core Gene Toolbox for the Fungus-Insect Symbiosis.</title>
        <authorList>
            <person name="Wang Y."/>
            <person name="Stata M."/>
            <person name="Wang W."/>
            <person name="Stajich J.E."/>
            <person name="White M.M."/>
            <person name="Moncalvo J.M."/>
        </authorList>
    </citation>
    <scope>NUCLEOTIDE SEQUENCE [LARGE SCALE GENOMIC DNA]</scope>
    <source>
        <strain evidence="1 2">SC-DP-2</strain>
    </source>
</reference>
<comment type="caution">
    <text evidence="1">The sequence shown here is derived from an EMBL/GenBank/DDBJ whole genome shotgun (WGS) entry which is preliminary data.</text>
</comment>
<keyword evidence="2" id="KW-1185">Reference proteome</keyword>
<dbReference type="AlphaFoldDB" id="A0A2T9ZL25"/>
<sequence>ESKSLMDPTVLNKLLGIKKTGNPNLVCKPFCGRQQSPVIYTASTDSIAQAQSNVQDVIYKEFGFSVRKNQALDENVAQERLFDITRSERCVLTHFSEQELQELFKISMEQLNFLISSSSIWFNTNSNKFCKKVETSSSIGNITRNTTNDIFRPTPNARKMALKVSSNKVRSCYVCSAFSLATYAMKASRAKRYKALSQKDSDSIAGLTP</sequence>